<dbReference type="InterPro" id="IPR057746">
    <property type="entry name" value="CpnT-like_N"/>
</dbReference>
<keyword evidence="6" id="KW-1185">Reference proteome</keyword>
<feature type="compositionally biased region" description="Basic and acidic residues" evidence="2">
    <location>
        <begin position="1107"/>
        <end position="1118"/>
    </location>
</feature>
<feature type="domain" description="Outer membrane channel protein CpnT-like N-terminal" evidence="4">
    <location>
        <begin position="11"/>
        <end position="132"/>
    </location>
</feature>
<keyword evidence="3" id="KW-1133">Transmembrane helix</keyword>
<evidence type="ECO:0000256" key="2">
    <source>
        <dbReference type="SAM" id="MobiDB-lite"/>
    </source>
</evidence>
<feature type="transmembrane region" description="Helical" evidence="3">
    <location>
        <begin position="123"/>
        <end position="142"/>
    </location>
</feature>
<feature type="region of interest" description="Disordered" evidence="2">
    <location>
        <begin position="340"/>
        <end position="547"/>
    </location>
</feature>
<protein>
    <recommendedName>
        <fullName evidence="4">Outer membrane channel protein CpnT-like N-terminal domain-containing protein</fullName>
    </recommendedName>
</protein>
<feature type="region of interest" description="Disordered" evidence="2">
    <location>
        <begin position="1099"/>
        <end position="1144"/>
    </location>
</feature>
<keyword evidence="1" id="KW-0175">Coiled coil</keyword>
<feature type="coiled-coil region" evidence="1">
    <location>
        <begin position="1024"/>
        <end position="1054"/>
    </location>
</feature>
<accession>A0ABW5G1J7</accession>
<feature type="region of interest" description="Disordered" evidence="2">
    <location>
        <begin position="1952"/>
        <end position="1975"/>
    </location>
</feature>
<keyword evidence="3" id="KW-0812">Transmembrane</keyword>
<dbReference type="Proteomes" id="UP001597417">
    <property type="component" value="Unassembled WGS sequence"/>
</dbReference>
<feature type="compositionally biased region" description="Basic and acidic residues" evidence="2">
    <location>
        <begin position="1717"/>
        <end position="1730"/>
    </location>
</feature>
<comment type="caution">
    <text evidence="5">The sequence shown here is derived from an EMBL/GenBank/DDBJ whole genome shotgun (WGS) entry which is preliminary data.</text>
</comment>
<evidence type="ECO:0000256" key="3">
    <source>
        <dbReference type="SAM" id="Phobius"/>
    </source>
</evidence>
<name>A0ABW5G1J7_9PSEU</name>
<sequence>MALMVSDEARLWFLIVTGDEFPDANEDSLRALCAAWRGAASGLRGMALDLRRAVAAIRDGFQGQAAAAFAAVMSPFVDGQGNYLDSGAAFFDELGEMLCELALDVEYMKYVIILELSTLAAEFAWATAMSAFFGPVPMVWFSSRLQMVRRLFRRLMKWFRSKLAFLDKIGWAGRALLAGMVTSMGNQMVVAVGAQAIQFAQHKRDHWTKEYLSDAAVVGAVGGFLALPVSALGHRISRTLTTMLDSVFGRAHSFRDWHKAFADGLAHVLHESLHEGSTATISTAILTHQFAVNWADFTAGASSGVGRVAGHLFGHIILKLANLAGISLIAHATNRAVKKRLARGGGHGDDIEYKPVPVPRSYNDLSEGPRDDAPADDAPADGPHDDGGRRYEAVPRPREYDRSPFIAGTSVPATVAGTGHAPARGTVGDFGSTPAGGLAGRNEPLARSERSTVDNRVTQAPPQQPLAQQPLVQQGPPQQGPPQQPLAQRPLAQQGPAQQGLAQQGPPQTEIGKTQLEPKATAPELTSGPSWSQQQAMPVTASAGQSLVTPAQQAFTGHQPGGTPKSWEEVGKFAEHIEKETGGQLSRSTARMEDAMQIVRQTFRVGRLNAKQLDALALVVAYRRLGMDRKSVSRYSADTATGLGVPSSRWLSRLRFPGGSSEAAGLSHEDPVPEESAYAEEIQATSEAAEDAAAARDAAAVAVGRARFARAKAERDLTEAVESLRVATGGVIGTEAARETGVLRVAEARTALGAAQQALEAARAPRDQTFAAAGEPAGFEEAAAFRFDIVADFERASAFQVEEITAFTEAAAVEFEGAADFRDVTGFRFEDIAGFEDVGASEEIGAFEDVIGSGNGPAERAISESGLEATSGAGDRDVVDFRYVADSGTPGGVETIAGSGHAGFSEGAEGWEFGEEASRPSTPAPRIDVTREVAVVEEAQRRLDVAERYLRGTEVSAQAAREAERAATEAVEGVRRAVTRATDAHTAAAKRLKTANAAAKAARIAVDSTVKLVRDAVTEYQDAIRAFEADRSAVERLAREVEELERRITGLDQLAEPEFLGEKLTAGTVIASSRPAAAFAGKTVAAEVSAVLGIEPAATDHGTNVIEGKEVPEDKEVPESEEPSLTEPEQPARHRADPAGERADLIEIRDEKLGELDRARIAARESDERTRLARRELDLIGETVRGYAREAAAALDTTMSARSDAETSRDTAETAAADAAKAKGEAKSAAKQGQTEAMFTLLSSVPPGSLLGIEHLGSLDEVVAAVAEATGLPPSHVFDEISARGGEGLVDAMNERQLTIQGPDGPVSIELTAVELDRPADSRTKPSTSLPPAAFLRKSSEHTEPHSDGSSRNLPVRIPLMVFEPVTAALSAAIPIGVVRPSAFIGATGRGTRKFDSSGSITREHTSTDRPALDTRMALTFRRKGGKPVVATVDVGLRIAEVVRGTAESRTLTEEAVAALRQHGVDVPDDLRGKARISYVGTSPGWEIKTTTKQSRNASSSGGSDGTLGVGVFGGMQHDWGAWFVGFFGEVGNGLTGGLNRVIDREQIHNAVHHMLIYRIDAGETGYAVMPVHVARAAGLPLPENLQGRAKVSGSGARRYVFGTDDIAAVPKAKEIARVASQGLSETGRAAVEAEFGTPDAAHVAVSDAMYGGHQITWSEGDREHTLDVRLVPVPPEDTKPSGLMKLKLEDKTTVQWRRTTTSARSAKAGFGGEVRPVFDDNPDARKPYPEEGDPEPYQGAATSSRSLPAAAITANWDNTRAGKPGRLAKDARVSTYEGEFRDWDGTVTVYAVHSTTKKPNRFQRWVLGGMMTSFGEGSAGRRLTEPPRDAVEKAFAAVEGEPSIKVLPNDSDQSAAGVVRGTVARAIRVAVPVDKVDWASSPLPESTMKPGLYLGAPPRPPGDAVPINPAALGEYAAVEDVHVSRNHIEAVEIALAKRVFPISGPGKASRESPFLGGTWPAPGARRFTETRTEEGRETSTTYWYKMSSLVRLNNAARHAISQVLGRVSARGITALGLNGQSSGTGDMVQSGRISDLTGRLDVAQAHFAPRLVAVRAMGRLQRNQNGEAVVSSALNRSKGIGGRFNVSVVPKRLGKLGGNIRAGANGSYDRARNHVDEALPGNKQSNEYKGPTAFLVFDTRSTFTADMKIRNLFHTSTFDELPVTVDEPNGTVVQLPARHAAELYKSLGLPVPPELAAAVPAEKPPEKKGVPAQTLMPADGGYASHNGTNVINSVLHGDDPLAGVRARLDELGVKGEWRQRVLDQVGELLATPHGYVDLRNVLFGGGRTPIQVAASDVLFDDVVDVDVTAAPSDRPPATPAVAPLESDALINVGYLTTTQLDQTTTTKQREFLFETGLTDRTKAPVSPGHLGPDGTPVPGKPGTGAPQGSFAPRPTVGRTSRKQVIEPTSLNVKSTSQLKSDKVASDHREVTYSLRVSRRRKPMPGFETLALGVPDLIDWDRETTQPVHLPGAVDFSTPDRTVAPPLPAPANRPAIEVVATRPRREPLFRPDDGFHPEAIGRYTIEAVRKAVYALFSAKPLSRGIATPRAVDAAVAAKSAYTREGGAAEYVLNLMTSGTSLHGGLHAMATGEDYQTRNVVASKHVPFDKLFDLKLTLDYRSLEIVEEPPEGVYLEIIHEVETSRPYGSSKVEGHVLGETNPTMGSGDAPNVGDNNPVTVRTFPYAGGLPSHDRLVYATLGRTFQVQGTKYTGRFFLVKADADIYVETSRHKSNRVADLFSSPDRVAVVHSKEDLYVRIHEDLARRMGIAEIGDVWSSDGVKKAGSELAVTLRGGGLSGADLAELMSSDGESDFSVDVSEEGGDVVASLPDGSLLTELHGLPDALAFDETWDGAPPVASALAAAVPGSGRHLMNRAPVFTGRGGEGLVKVAGRLTEPGARAVVWVLSGKASDDGFRSGRAVNLVRSGNDLYLVDVPTRTVERMTLDDLREVGADSGPVYALVSDGEGGPLPIAPSRAPVAPGKDADSFDLLVYEDEKRKHGMRVAADNGEDIPLPGIGGRLTPWLGGLRLVASVVASPAFVAELSATLVRDVIALVIGPNADDPPRWLLFPPSGHPLPVKREDLPPDVQALL</sequence>
<evidence type="ECO:0000313" key="5">
    <source>
        <dbReference type="EMBL" id="MFD2420815.1"/>
    </source>
</evidence>
<feature type="compositionally biased region" description="Basic and acidic residues" evidence="2">
    <location>
        <begin position="444"/>
        <end position="453"/>
    </location>
</feature>
<feature type="compositionally biased region" description="Polar residues" evidence="2">
    <location>
        <begin position="527"/>
        <end position="547"/>
    </location>
</feature>
<feature type="compositionally biased region" description="Basic and acidic residues" evidence="2">
    <location>
        <begin position="382"/>
        <end position="402"/>
    </location>
</feature>
<feature type="compositionally biased region" description="Basic and acidic residues" evidence="2">
    <location>
        <begin position="1130"/>
        <end position="1144"/>
    </location>
</feature>
<proteinExistence type="predicted"/>
<evidence type="ECO:0000259" key="4">
    <source>
        <dbReference type="Pfam" id="PF25547"/>
    </source>
</evidence>
<feature type="region of interest" description="Disordered" evidence="2">
    <location>
        <begin position="1390"/>
        <end position="1410"/>
    </location>
</feature>
<keyword evidence="3" id="KW-0472">Membrane</keyword>
<reference evidence="6" key="1">
    <citation type="journal article" date="2019" name="Int. J. Syst. Evol. Microbiol.">
        <title>The Global Catalogue of Microorganisms (GCM) 10K type strain sequencing project: providing services to taxonomists for standard genome sequencing and annotation.</title>
        <authorList>
            <consortium name="The Broad Institute Genomics Platform"/>
            <consortium name="The Broad Institute Genome Sequencing Center for Infectious Disease"/>
            <person name="Wu L."/>
            <person name="Ma J."/>
        </authorList>
    </citation>
    <scope>NUCLEOTIDE SEQUENCE [LARGE SCALE GENOMIC DNA]</scope>
    <source>
        <strain evidence="6">CGMCC 4.7645</strain>
    </source>
</reference>
<dbReference type="EMBL" id="JBHUKR010000020">
    <property type="protein sequence ID" value="MFD2420815.1"/>
    <property type="molecule type" value="Genomic_DNA"/>
</dbReference>
<gene>
    <name evidence="5" type="ORF">ACFSXZ_31245</name>
</gene>
<evidence type="ECO:0000256" key="1">
    <source>
        <dbReference type="SAM" id="Coils"/>
    </source>
</evidence>
<feature type="compositionally biased region" description="Basic and acidic residues" evidence="2">
    <location>
        <begin position="1203"/>
        <end position="1212"/>
    </location>
</feature>
<evidence type="ECO:0000313" key="6">
    <source>
        <dbReference type="Proteomes" id="UP001597417"/>
    </source>
</evidence>
<dbReference type="Pfam" id="PF25547">
    <property type="entry name" value="WXG100_2"/>
    <property type="match status" value="1"/>
</dbReference>
<feature type="compositionally biased region" description="Low complexity" evidence="2">
    <location>
        <begin position="485"/>
        <end position="508"/>
    </location>
</feature>
<feature type="region of interest" description="Disordered" evidence="2">
    <location>
        <begin position="1198"/>
        <end position="1220"/>
    </location>
</feature>
<feature type="region of interest" description="Disordered" evidence="2">
    <location>
        <begin position="1701"/>
        <end position="1747"/>
    </location>
</feature>
<organism evidence="5 6">
    <name type="scientific">Amycolatopsis pigmentata</name>
    <dbReference type="NCBI Taxonomy" id="450801"/>
    <lineage>
        <taxon>Bacteria</taxon>
        <taxon>Bacillati</taxon>
        <taxon>Actinomycetota</taxon>
        <taxon>Actinomycetes</taxon>
        <taxon>Pseudonocardiales</taxon>
        <taxon>Pseudonocardiaceae</taxon>
        <taxon>Amycolatopsis</taxon>
    </lineage>
</organism>
<feature type="region of interest" description="Disordered" evidence="2">
    <location>
        <begin position="2358"/>
        <end position="2425"/>
    </location>
</feature>
<feature type="compositionally biased region" description="Polar residues" evidence="2">
    <location>
        <begin position="2407"/>
        <end position="2419"/>
    </location>
</feature>
<feature type="compositionally biased region" description="Low complexity" evidence="2">
    <location>
        <begin position="459"/>
        <end position="477"/>
    </location>
</feature>
<dbReference type="RefSeq" id="WP_378269056.1">
    <property type="nucleotide sequence ID" value="NZ_JBHUKR010000020.1"/>
</dbReference>